<evidence type="ECO:0000256" key="1">
    <source>
        <dbReference type="SAM" id="MobiDB-lite"/>
    </source>
</evidence>
<sequence length="281" mass="31154" precursor="true">MTIKPLLVLLTVLVLCASVLLPVGSATADDVATQTAKPKPQASEDRASEDKATKDKASENKATDDSSAKAKSAKKLQWTDLTGQWEKCQFGGDGEIEIGKKKISLDYGDPITGVRWAGDVVRDNYEIEMEGRRVDGFDFFCALTFPVGEKGRASLVMGGWGGGTMGISSIDDRDASDNDTTMYRDFKNNQWYKARVRVEESRIAVWIDDTLQFEQPRDDHKFDIRYEMDPCLPLGLANFQCKSEMRNLRVRKLKADELGQPLKSKKPAAEEDDAKSGGEAK</sequence>
<feature type="signal peptide" evidence="2">
    <location>
        <begin position="1"/>
        <end position="28"/>
    </location>
</feature>
<dbReference type="EMBL" id="CP036526">
    <property type="protein sequence ID" value="QDT11050.1"/>
    <property type="molecule type" value="Genomic_DNA"/>
</dbReference>
<feature type="compositionally biased region" description="Basic and acidic residues" evidence="1">
    <location>
        <begin position="42"/>
        <end position="68"/>
    </location>
</feature>
<protein>
    <recommendedName>
        <fullName evidence="5">3-keto-disaccharide hydrolase domain-containing protein</fullName>
    </recommendedName>
</protein>
<dbReference type="Gene3D" id="2.60.120.560">
    <property type="entry name" value="Exo-inulinase, domain 1"/>
    <property type="match status" value="1"/>
</dbReference>
<dbReference type="AlphaFoldDB" id="A0A517NVA4"/>
<dbReference type="Proteomes" id="UP000319817">
    <property type="component" value="Chromosome"/>
</dbReference>
<gene>
    <name evidence="3" type="ORF">K239x_30440</name>
</gene>
<dbReference type="OrthoDB" id="282033at2"/>
<evidence type="ECO:0000313" key="4">
    <source>
        <dbReference type="Proteomes" id="UP000319817"/>
    </source>
</evidence>
<name>A0A517NVA4_9BACT</name>
<feature type="chain" id="PRO_5022059367" description="3-keto-disaccharide hydrolase domain-containing protein" evidence="2">
    <location>
        <begin position="29"/>
        <end position="281"/>
    </location>
</feature>
<evidence type="ECO:0000313" key="3">
    <source>
        <dbReference type="EMBL" id="QDT11050.1"/>
    </source>
</evidence>
<keyword evidence="2" id="KW-0732">Signal</keyword>
<evidence type="ECO:0008006" key="5">
    <source>
        <dbReference type="Google" id="ProtNLM"/>
    </source>
</evidence>
<feature type="region of interest" description="Disordered" evidence="1">
    <location>
        <begin position="256"/>
        <end position="281"/>
    </location>
</feature>
<dbReference type="RefSeq" id="WP_145418800.1">
    <property type="nucleotide sequence ID" value="NZ_CP036526.1"/>
</dbReference>
<organism evidence="3 4">
    <name type="scientific">Stieleria marina</name>
    <dbReference type="NCBI Taxonomy" id="1930275"/>
    <lineage>
        <taxon>Bacteria</taxon>
        <taxon>Pseudomonadati</taxon>
        <taxon>Planctomycetota</taxon>
        <taxon>Planctomycetia</taxon>
        <taxon>Pirellulales</taxon>
        <taxon>Pirellulaceae</taxon>
        <taxon>Stieleria</taxon>
    </lineage>
</organism>
<evidence type="ECO:0000256" key="2">
    <source>
        <dbReference type="SAM" id="SignalP"/>
    </source>
</evidence>
<proteinExistence type="predicted"/>
<feature type="region of interest" description="Disordered" evidence="1">
    <location>
        <begin position="29"/>
        <end position="69"/>
    </location>
</feature>
<keyword evidence="4" id="KW-1185">Reference proteome</keyword>
<reference evidence="3 4" key="1">
    <citation type="submission" date="2019-02" db="EMBL/GenBank/DDBJ databases">
        <title>Deep-cultivation of Planctomycetes and their phenomic and genomic characterization uncovers novel biology.</title>
        <authorList>
            <person name="Wiegand S."/>
            <person name="Jogler M."/>
            <person name="Boedeker C."/>
            <person name="Pinto D."/>
            <person name="Vollmers J."/>
            <person name="Rivas-Marin E."/>
            <person name="Kohn T."/>
            <person name="Peeters S.H."/>
            <person name="Heuer A."/>
            <person name="Rast P."/>
            <person name="Oberbeckmann S."/>
            <person name="Bunk B."/>
            <person name="Jeske O."/>
            <person name="Meyerdierks A."/>
            <person name="Storesund J.E."/>
            <person name="Kallscheuer N."/>
            <person name="Luecker S."/>
            <person name="Lage O.M."/>
            <person name="Pohl T."/>
            <person name="Merkel B.J."/>
            <person name="Hornburger P."/>
            <person name="Mueller R.-W."/>
            <person name="Bruemmer F."/>
            <person name="Labrenz M."/>
            <person name="Spormann A.M."/>
            <person name="Op den Camp H."/>
            <person name="Overmann J."/>
            <person name="Amann R."/>
            <person name="Jetten M.S.M."/>
            <person name="Mascher T."/>
            <person name="Medema M.H."/>
            <person name="Devos D.P."/>
            <person name="Kaster A.-K."/>
            <person name="Ovreas L."/>
            <person name="Rohde M."/>
            <person name="Galperin M.Y."/>
            <person name="Jogler C."/>
        </authorList>
    </citation>
    <scope>NUCLEOTIDE SEQUENCE [LARGE SCALE GENOMIC DNA]</scope>
    <source>
        <strain evidence="3 4">K23_9</strain>
    </source>
</reference>
<accession>A0A517NVA4</accession>